<reference evidence="2" key="1">
    <citation type="submission" date="2021-12" db="EMBL/GenBank/DDBJ databases">
        <authorList>
            <person name="Zaccaron A."/>
            <person name="Stergiopoulos I."/>
        </authorList>
    </citation>
    <scope>NUCLEOTIDE SEQUENCE</scope>
    <source>
        <strain evidence="2">Race5_Kim</strain>
    </source>
</reference>
<proteinExistence type="predicted"/>
<dbReference type="GeneID" id="71993264"/>
<evidence type="ECO:0000259" key="1">
    <source>
        <dbReference type="SMART" id="SM00355"/>
    </source>
</evidence>
<dbReference type="Gene3D" id="3.30.160.60">
    <property type="entry name" value="Classic Zinc Finger"/>
    <property type="match status" value="1"/>
</dbReference>
<sequence length="250" mass="27617">MGEESKRLIGHLLASGTSKEQWIQLAGSTWDSEHEKLQQHALATPASAASIPTPPAVATPASTAKSETTQWACPRCTGKFGEPKTFPRKAELIRHIMHKCEQTIEILCSETSCSARLTSTDHLKEHMRKIHHLNPDEVSAKASTATILKLPQRAALGCGFCRAVFINTPEKYGEHIAAHFKHGSTVAEWSFTTQVLSLLYQSKDVYRAWVQVLVDRLPGVEQPEQFLKFTKETAASFIGILEKGLDAETL</sequence>
<dbReference type="InterPro" id="IPR013087">
    <property type="entry name" value="Znf_C2H2_type"/>
</dbReference>
<keyword evidence="3" id="KW-1185">Reference proteome</keyword>
<accession>A0A9Q8PKX8</accession>
<organism evidence="2 3">
    <name type="scientific">Passalora fulva</name>
    <name type="common">Tomato leaf mold</name>
    <name type="synonym">Cladosporium fulvum</name>
    <dbReference type="NCBI Taxonomy" id="5499"/>
    <lineage>
        <taxon>Eukaryota</taxon>
        <taxon>Fungi</taxon>
        <taxon>Dikarya</taxon>
        <taxon>Ascomycota</taxon>
        <taxon>Pezizomycotina</taxon>
        <taxon>Dothideomycetes</taxon>
        <taxon>Dothideomycetidae</taxon>
        <taxon>Mycosphaerellales</taxon>
        <taxon>Mycosphaerellaceae</taxon>
        <taxon>Fulvia</taxon>
    </lineage>
</organism>
<dbReference type="RefSeq" id="XP_047768724.1">
    <property type="nucleotide sequence ID" value="XM_047912534.1"/>
</dbReference>
<protein>
    <recommendedName>
        <fullName evidence="1">C2H2-type domain-containing protein</fullName>
    </recommendedName>
</protein>
<dbReference type="SMART" id="SM00355">
    <property type="entry name" value="ZnF_C2H2"/>
    <property type="match status" value="2"/>
</dbReference>
<feature type="domain" description="C2H2-type" evidence="1">
    <location>
        <begin position="106"/>
        <end position="131"/>
    </location>
</feature>
<name>A0A9Q8PKX8_PASFU</name>
<dbReference type="OrthoDB" id="10056939at2759"/>
<dbReference type="Proteomes" id="UP000756132">
    <property type="component" value="Chromosome 12"/>
</dbReference>
<gene>
    <name evidence="2" type="ORF">CLAFUR5_13386</name>
</gene>
<evidence type="ECO:0000313" key="2">
    <source>
        <dbReference type="EMBL" id="UJO24358.1"/>
    </source>
</evidence>
<feature type="domain" description="C2H2-type" evidence="1">
    <location>
        <begin position="71"/>
        <end position="98"/>
    </location>
</feature>
<dbReference type="AlphaFoldDB" id="A0A9Q8PKX8"/>
<dbReference type="EMBL" id="CP090174">
    <property type="protein sequence ID" value="UJO24358.1"/>
    <property type="molecule type" value="Genomic_DNA"/>
</dbReference>
<dbReference type="KEGG" id="ffu:CLAFUR5_13386"/>
<reference evidence="2" key="2">
    <citation type="journal article" date="2022" name="Microb. Genom.">
        <title>A chromosome-scale genome assembly of the tomato pathogen Cladosporium fulvum reveals a compartmentalized genome architecture and the presence of a dispensable chromosome.</title>
        <authorList>
            <person name="Zaccaron A.Z."/>
            <person name="Chen L.H."/>
            <person name="Samaras A."/>
            <person name="Stergiopoulos I."/>
        </authorList>
    </citation>
    <scope>NUCLEOTIDE SEQUENCE</scope>
    <source>
        <strain evidence="2">Race5_Kim</strain>
    </source>
</reference>
<evidence type="ECO:0000313" key="3">
    <source>
        <dbReference type="Proteomes" id="UP000756132"/>
    </source>
</evidence>